<keyword evidence="1" id="KW-0472">Membrane</keyword>
<feature type="transmembrane region" description="Helical" evidence="1">
    <location>
        <begin position="74"/>
        <end position="94"/>
    </location>
</feature>
<dbReference type="Pfam" id="PF04304">
    <property type="entry name" value="DUF454"/>
    <property type="match status" value="1"/>
</dbReference>
<reference evidence="2" key="1">
    <citation type="journal article" date="2020" name="mSystems">
        <title>Genome- and Community-Level Interaction Insights into Carbon Utilization and Element Cycling Functions of Hydrothermarchaeota in Hydrothermal Sediment.</title>
        <authorList>
            <person name="Zhou Z."/>
            <person name="Liu Y."/>
            <person name="Xu W."/>
            <person name="Pan J."/>
            <person name="Luo Z.H."/>
            <person name="Li M."/>
        </authorList>
    </citation>
    <scope>NUCLEOTIDE SEQUENCE [LARGE SCALE GENOMIC DNA]</scope>
    <source>
        <strain evidence="2">SpSt-1220</strain>
    </source>
</reference>
<keyword evidence="1" id="KW-1133">Transmembrane helix</keyword>
<accession>A0A831PPC7</accession>
<keyword evidence="1" id="KW-0812">Transmembrane</keyword>
<proteinExistence type="predicted"/>
<sequence length="95" mass="10371">MRAFLLAVGLLSTGLAVLGIFLPLLPTVPLLLLAAACFVRSSARLHRWLLDHPRLGPLVSGYLDGEGMPLRAKFSAILLIWISIPLSAWLVSLLW</sequence>
<organism evidence="2">
    <name type="scientific">Geoalkalibacter subterraneus</name>
    <dbReference type="NCBI Taxonomy" id="483547"/>
    <lineage>
        <taxon>Bacteria</taxon>
        <taxon>Pseudomonadati</taxon>
        <taxon>Thermodesulfobacteriota</taxon>
        <taxon>Desulfuromonadia</taxon>
        <taxon>Desulfuromonadales</taxon>
        <taxon>Geoalkalibacteraceae</taxon>
        <taxon>Geoalkalibacter</taxon>
    </lineage>
</organism>
<dbReference type="PIRSF" id="PIRSF016789">
    <property type="entry name" value="DUF454"/>
    <property type="match status" value="1"/>
</dbReference>
<name>A0A831PPC7_9BACT</name>
<protein>
    <submittedName>
        <fullName evidence="2">DUF454 domain-containing protein</fullName>
    </submittedName>
</protein>
<dbReference type="InterPro" id="IPR007401">
    <property type="entry name" value="DUF454"/>
</dbReference>
<gene>
    <name evidence="2" type="ORF">ENN94_05395</name>
</gene>
<dbReference type="GO" id="GO:0005886">
    <property type="term" value="C:plasma membrane"/>
    <property type="evidence" value="ECO:0007669"/>
    <property type="project" value="TreeGrafter"/>
</dbReference>
<comment type="caution">
    <text evidence="2">The sequence shown here is derived from an EMBL/GenBank/DDBJ whole genome shotgun (WGS) entry which is preliminary data.</text>
</comment>
<feature type="non-terminal residue" evidence="2">
    <location>
        <position position="95"/>
    </location>
</feature>
<dbReference type="Proteomes" id="UP000886162">
    <property type="component" value="Unassembled WGS sequence"/>
</dbReference>
<dbReference type="PANTHER" id="PTHR35813:SF1">
    <property type="entry name" value="INNER MEMBRANE PROTEIN YBAN"/>
    <property type="match status" value="1"/>
</dbReference>
<evidence type="ECO:0000256" key="1">
    <source>
        <dbReference type="SAM" id="Phobius"/>
    </source>
</evidence>
<dbReference type="EMBL" id="DSDO01000365">
    <property type="protein sequence ID" value="HDR47120.1"/>
    <property type="molecule type" value="Genomic_DNA"/>
</dbReference>
<evidence type="ECO:0000313" key="2">
    <source>
        <dbReference type="EMBL" id="HDR47120.1"/>
    </source>
</evidence>
<dbReference type="AlphaFoldDB" id="A0A831PPC7"/>
<dbReference type="PANTHER" id="PTHR35813">
    <property type="entry name" value="INNER MEMBRANE PROTEIN YBAN"/>
    <property type="match status" value="1"/>
</dbReference>